<accession>A0A7E4W9U2</accession>
<evidence type="ECO:0000313" key="2">
    <source>
        <dbReference type="WBParaSite" id="Pan_g9384.t1"/>
    </source>
</evidence>
<evidence type="ECO:0000313" key="1">
    <source>
        <dbReference type="Proteomes" id="UP000492821"/>
    </source>
</evidence>
<keyword evidence="1" id="KW-1185">Reference proteome</keyword>
<protein>
    <submittedName>
        <fullName evidence="2">Secreted protein</fullName>
    </submittedName>
</protein>
<dbReference type="AlphaFoldDB" id="A0A7E4W9U2"/>
<dbReference type="WBParaSite" id="Pan_g9384.t1">
    <property type="protein sequence ID" value="Pan_g9384.t1"/>
    <property type="gene ID" value="Pan_g9384"/>
</dbReference>
<organism evidence="1 2">
    <name type="scientific">Panagrellus redivivus</name>
    <name type="common">Microworm</name>
    <dbReference type="NCBI Taxonomy" id="6233"/>
    <lineage>
        <taxon>Eukaryota</taxon>
        <taxon>Metazoa</taxon>
        <taxon>Ecdysozoa</taxon>
        <taxon>Nematoda</taxon>
        <taxon>Chromadorea</taxon>
        <taxon>Rhabditida</taxon>
        <taxon>Tylenchina</taxon>
        <taxon>Panagrolaimomorpha</taxon>
        <taxon>Panagrolaimoidea</taxon>
        <taxon>Panagrolaimidae</taxon>
        <taxon>Panagrellus</taxon>
    </lineage>
</organism>
<dbReference type="Proteomes" id="UP000492821">
    <property type="component" value="Unassembled WGS sequence"/>
</dbReference>
<reference evidence="1" key="1">
    <citation type="journal article" date="2013" name="Genetics">
        <title>The draft genome and transcriptome of Panagrellus redivivus are shaped by the harsh demands of a free-living lifestyle.</title>
        <authorList>
            <person name="Srinivasan J."/>
            <person name="Dillman A.R."/>
            <person name="Macchietto M.G."/>
            <person name="Heikkinen L."/>
            <person name="Lakso M."/>
            <person name="Fracchia K.M."/>
            <person name="Antoshechkin I."/>
            <person name="Mortazavi A."/>
            <person name="Wong G."/>
            <person name="Sternberg P.W."/>
        </authorList>
    </citation>
    <scope>NUCLEOTIDE SEQUENCE [LARGE SCALE GENOMIC DNA]</scope>
    <source>
        <strain evidence="1">MT8872</strain>
    </source>
</reference>
<proteinExistence type="predicted"/>
<name>A0A7E4W9U2_PANRE</name>
<sequence>MIVSLVPPNIWKFLTYLFVYCYHPSVTSGAPIIQFSFRTSTLRPVTSSSPIITEVKLKGFVTKTRQMD</sequence>
<reference evidence="2" key="2">
    <citation type="submission" date="2020-10" db="UniProtKB">
        <authorList>
            <consortium name="WormBaseParasite"/>
        </authorList>
    </citation>
    <scope>IDENTIFICATION</scope>
</reference>